<keyword evidence="3" id="KW-1185">Reference proteome</keyword>
<evidence type="ECO:0000313" key="3">
    <source>
        <dbReference type="Proteomes" id="UP000053424"/>
    </source>
</evidence>
<dbReference type="AlphaFoldDB" id="A0A0C3C5V4"/>
<dbReference type="Proteomes" id="UP000053424">
    <property type="component" value="Unassembled WGS sequence"/>
</dbReference>
<reference evidence="3" key="2">
    <citation type="submission" date="2015-01" db="EMBL/GenBank/DDBJ databases">
        <title>Evolutionary Origins and Diversification of the Mycorrhizal Mutualists.</title>
        <authorList>
            <consortium name="DOE Joint Genome Institute"/>
            <consortium name="Mycorrhizal Genomics Consortium"/>
            <person name="Kohler A."/>
            <person name="Kuo A."/>
            <person name="Nagy L.G."/>
            <person name="Floudas D."/>
            <person name="Copeland A."/>
            <person name="Barry K.W."/>
            <person name="Cichocki N."/>
            <person name="Veneault-Fourrey C."/>
            <person name="LaButti K."/>
            <person name="Lindquist E.A."/>
            <person name="Lipzen A."/>
            <person name="Lundell T."/>
            <person name="Morin E."/>
            <person name="Murat C."/>
            <person name="Riley R."/>
            <person name="Ohm R."/>
            <person name="Sun H."/>
            <person name="Tunlid A."/>
            <person name="Henrissat B."/>
            <person name="Grigoriev I.V."/>
            <person name="Hibbett D.S."/>
            <person name="Martin F."/>
        </authorList>
    </citation>
    <scope>NUCLEOTIDE SEQUENCE [LARGE SCALE GENOMIC DNA]</scope>
    <source>
        <strain evidence="3">h7</strain>
    </source>
</reference>
<dbReference type="STRING" id="686832.A0A0C3C5V4"/>
<evidence type="ECO:0000259" key="1">
    <source>
        <dbReference type="Pfam" id="PF24840"/>
    </source>
</evidence>
<proteinExistence type="predicted"/>
<reference evidence="2 3" key="1">
    <citation type="submission" date="2014-04" db="EMBL/GenBank/DDBJ databases">
        <authorList>
            <consortium name="DOE Joint Genome Institute"/>
            <person name="Kuo A."/>
            <person name="Gay G."/>
            <person name="Dore J."/>
            <person name="Kohler A."/>
            <person name="Nagy L.G."/>
            <person name="Floudas D."/>
            <person name="Copeland A."/>
            <person name="Barry K.W."/>
            <person name="Cichocki N."/>
            <person name="Veneault-Fourrey C."/>
            <person name="LaButti K."/>
            <person name="Lindquist E.A."/>
            <person name="Lipzen A."/>
            <person name="Lundell T."/>
            <person name="Morin E."/>
            <person name="Murat C."/>
            <person name="Sun H."/>
            <person name="Tunlid A."/>
            <person name="Henrissat B."/>
            <person name="Grigoriev I.V."/>
            <person name="Hibbett D.S."/>
            <person name="Martin F."/>
            <person name="Nordberg H.P."/>
            <person name="Cantor M.N."/>
            <person name="Hua S.X."/>
        </authorList>
    </citation>
    <scope>NUCLEOTIDE SEQUENCE [LARGE SCALE GENOMIC DNA]</scope>
    <source>
        <strain evidence="3">h7</strain>
    </source>
</reference>
<sequence>MENPVKEIVSIVQQLVATDSPNVQKAALETYMTPDVAFRHPVCVVESHANSRDTLLGIYQWARVLSPRVEIKVDSIVFDENRRVMYLESVQWFKLFFLPTIASPARLITRLTLREKNGLYYISQQEDFYHPEDFAALLVPAITPVIRKGLNLGTVLSNLFVRGANMLGYWRPYVNDAYAASDAGLYDNED</sequence>
<evidence type="ECO:0000313" key="2">
    <source>
        <dbReference type="EMBL" id="KIM44240.1"/>
    </source>
</evidence>
<name>A0A0C3C5V4_HEBCY</name>
<dbReference type="Pfam" id="PF24840">
    <property type="entry name" value="NTF2_SigF"/>
    <property type="match status" value="1"/>
</dbReference>
<dbReference type="PANTHER" id="PTHR35393:SF1">
    <property type="entry name" value="SNOAL-LIKE DOMAIN-CONTAINING PROTEIN"/>
    <property type="match status" value="1"/>
</dbReference>
<dbReference type="PANTHER" id="PTHR35393">
    <property type="entry name" value="CHROMOSOME 1, WHOLE GENOME SHOTGUN SEQUENCE"/>
    <property type="match status" value="1"/>
</dbReference>
<feature type="domain" description="SigF-like NTF2-like" evidence="1">
    <location>
        <begin position="1"/>
        <end position="169"/>
    </location>
</feature>
<organism evidence="2 3">
    <name type="scientific">Hebeloma cylindrosporum</name>
    <dbReference type="NCBI Taxonomy" id="76867"/>
    <lineage>
        <taxon>Eukaryota</taxon>
        <taxon>Fungi</taxon>
        <taxon>Dikarya</taxon>
        <taxon>Basidiomycota</taxon>
        <taxon>Agaricomycotina</taxon>
        <taxon>Agaricomycetes</taxon>
        <taxon>Agaricomycetidae</taxon>
        <taxon>Agaricales</taxon>
        <taxon>Agaricineae</taxon>
        <taxon>Hymenogastraceae</taxon>
        <taxon>Hebeloma</taxon>
    </lineage>
</organism>
<dbReference type="OrthoDB" id="2344312at2759"/>
<dbReference type="InterPro" id="IPR057514">
    <property type="entry name" value="NTF2_SigF"/>
</dbReference>
<dbReference type="EMBL" id="KN831774">
    <property type="protein sequence ID" value="KIM44240.1"/>
    <property type="molecule type" value="Genomic_DNA"/>
</dbReference>
<accession>A0A0C3C5V4</accession>
<dbReference type="HOGENOM" id="CLU_079426_0_0_1"/>
<gene>
    <name evidence="2" type="ORF">M413DRAFT_443262</name>
</gene>
<protein>
    <recommendedName>
        <fullName evidence="1">SigF-like NTF2-like domain-containing protein</fullName>
    </recommendedName>
</protein>